<evidence type="ECO:0000256" key="7">
    <source>
        <dbReference type="ARBA" id="ARBA00023306"/>
    </source>
</evidence>
<keyword evidence="3 8" id="KW-0472">Membrane</keyword>
<keyword evidence="5 8" id="KW-0998">Cell outer membrane</keyword>
<dbReference type="HAMAP" id="MF_02204">
    <property type="entry name" value="Pal"/>
    <property type="match status" value="1"/>
</dbReference>
<dbReference type="CDD" id="cd07185">
    <property type="entry name" value="OmpA_C-like"/>
    <property type="match status" value="1"/>
</dbReference>
<dbReference type="PRINTS" id="PR01021">
    <property type="entry name" value="OMPADOMAIN"/>
</dbReference>
<dbReference type="InterPro" id="IPR006664">
    <property type="entry name" value="OMP_bac"/>
</dbReference>
<keyword evidence="2 8" id="KW-0732">Signal</keyword>
<dbReference type="PANTHER" id="PTHR30329">
    <property type="entry name" value="STATOR ELEMENT OF FLAGELLAR MOTOR COMPLEX"/>
    <property type="match status" value="1"/>
</dbReference>
<dbReference type="Pfam" id="PF00691">
    <property type="entry name" value="OmpA"/>
    <property type="match status" value="1"/>
</dbReference>
<evidence type="ECO:0000256" key="3">
    <source>
        <dbReference type="ARBA" id="ARBA00023136"/>
    </source>
</evidence>
<dbReference type="InterPro" id="IPR039001">
    <property type="entry name" value="Pal"/>
</dbReference>
<gene>
    <name evidence="8 12" type="primary">pal</name>
    <name evidence="12" type="ORF">ACFOKA_14230</name>
</gene>
<keyword evidence="1 8" id="KW-0132">Cell division</keyword>
<dbReference type="EMBL" id="JBHRSL010000010">
    <property type="protein sequence ID" value="MFC3053069.1"/>
    <property type="molecule type" value="Genomic_DNA"/>
</dbReference>
<comment type="subcellular location">
    <subcellularLocation>
        <location evidence="8">Cell outer membrane</location>
        <topology evidence="8">Lipid-anchor</topology>
    </subcellularLocation>
</comment>
<evidence type="ECO:0000256" key="10">
    <source>
        <dbReference type="SAM" id="SignalP"/>
    </source>
</evidence>
<dbReference type="Proteomes" id="UP001595444">
    <property type="component" value="Unassembled WGS sequence"/>
</dbReference>
<protein>
    <recommendedName>
        <fullName evidence="8">Peptidoglycan-associated lipoprotein</fullName>
        <shortName evidence="8">PAL</shortName>
    </recommendedName>
</protein>
<dbReference type="RefSeq" id="WP_228073548.1">
    <property type="nucleotide sequence ID" value="NZ_CP061205.1"/>
</dbReference>
<dbReference type="InterPro" id="IPR036737">
    <property type="entry name" value="OmpA-like_sf"/>
</dbReference>
<sequence length="180" mass="19457">MISVKLGKNVACITLAALLVVACSKDPKPTPTVSAPAEPVVREDSGTPESVRQAELEAMELQKWGGATQNGVAVYAGADRIFFEYDSSELTADARSTLAKQAEWLMHYSSVKVTVEGHCDERGTREYNLALGDRRATAVKNYLIALGVPSSRLKTISYGKERPAVVGDYAQNRRGVLVVN</sequence>
<accession>A0ABV7D8R6</accession>
<proteinExistence type="inferred from homology"/>
<name>A0ABV7D8R6_9PROT</name>
<feature type="signal peptide" evidence="10">
    <location>
        <begin position="1"/>
        <end position="22"/>
    </location>
</feature>
<dbReference type="InterPro" id="IPR050330">
    <property type="entry name" value="Bact_OuterMem_StrucFunc"/>
</dbReference>
<keyword evidence="13" id="KW-1185">Reference proteome</keyword>
<comment type="similarity">
    <text evidence="8">Belongs to the Pal lipoprotein family.</text>
</comment>
<dbReference type="InterPro" id="IPR014169">
    <property type="entry name" value="Pal_lipo_C"/>
</dbReference>
<evidence type="ECO:0000256" key="8">
    <source>
        <dbReference type="HAMAP-Rule" id="MF_02204"/>
    </source>
</evidence>
<evidence type="ECO:0000256" key="9">
    <source>
        <dbReference type="SAM" id="MobiDB-lite"/>
    </source>
</evidence>
<feature type="domain" description="OmpA-like" evidence="11">
    <location>
        <begin position="70"/>
        <end position="180"/>
    </location>
</feature>
<evidence type="ECO:0000256" key="5">
    <source>
        <dbReference type="ARBA" id="ARBA00023237"/>
    </source>
</evidence>
<keyword evidence="7 8" id="KW-0131">Cell cycle</keyword>
<reference evidence="13" key="1">
    <citation type="journal article" date="2019" name="Int. J. Syst. Evol. Microbiol.">
        <title>The Global Catalogue of Microorganisms (GCM) 10K type strain sequencing project: providing services to taxonomists for standard genome sequencing and annotation.</title>
        <authorList>
            <consortium name="The Broad Institute Genomics Platform"/>
            <consortium name="The Broad Institute Genome Sequencing Center for Infectious Disease"/>
            <person name="Wu L."/>
            <person name="Ma J."/>
        </authorList>
    </citation>
    <scope>NUCLEOTIDE SEQUENCE [LARGE SCALE GENOMIC DNA]</scope>
    <source>
        <strain evidence="13">KCTC 62164</strain>
    </source>
</reference>
<evidence type="ECO:0000256" key="4">
    <source>
        <dbReference type="ARBA" id="ARBA00023139"/>
    </source>
</evidence>
<dbReference type="Gene3D" id="3.30.1330.60">
    <property type="entry name" value="OmpA-like domain"/>
    <property type="match status" value="1"/>
</dbReference>
<dbReference type="PROSITE" id="PS51123">
    <property type="entry name" value="OMPA_2"/>
    <property type="match status" value="1"/>
</dbReference>
<keyword evidence="6 8" id="KW-0449">Lipoprotein</keyword>
<evidence type="ECO:0000313" key="13">
    <source>
        <dbReference type="Proteomes" id="UP001595444"/>
    </source>
</evidence>
<dbReference type="InterPro" id="IPR006665">
    <property type="entry name" value="OmpA-like"/>
</dbReference>
<organism evidence="12 13">
    <name type="scientific">Kordiimonas pumila</name>
    <dbReference type="NCBI Taxonomy" id="2161677"/>
    <lineage>
        <taxon>Bacteria</taxon>
        <taxon>Pseudomonadati</taxon>
        <taxon>Pseudomonadota</taxon>
        <taxon>Alphaproteobacteria</taxon>
        <taxon>Kordiimonadales</taxon>
        <taxon>Kordiimonadaceae</taxon>
        <taxon>Kordiimonas</taxon>
    </lineage>
</organism>
<evidence type="ECO:0000313" key="12">
    <source>
        <dbReference type="EMBL" id="MFC3053069.1"/>
    </source>
</evidence>
<keyword evidence="4 8" id="KW-0564">Palmitate</keyword>
<dbReference type="PANTHER" id="PTHR30329:SF21">
    <property type="entry name" value="LIPOPROTEIN YIAD-RELATED"/>
    <property type="match status" value="1"/>
</dbReference>
<comment type="function">
    <text evidence="8">Part of the Tol-Pal system, which plays a role in outer membrane invagination during cell division and is important for maintaining outer membrane integrity.</text>
</comment>
<evidence type="ECO:0000259" key="11">
    <source>
        <dbReference type="PROSITE" id="PS51123"/>
    </source>
</evidence>
<dbReference type="SUPFAM" id="SSF103088">
    <property type="entry name" value="OmpA-like"/>
    <property type="match status" value="1"/>
</dbReference>
<feature type="region of interest" description="Disordered" evidence="9">
    <location>
        <begin position="28"/>
        <end position="47"/>
    </location>
</feature>
<feature type="chain" id="PRO_5045258505" description="Peptidoglycan-associated lipoprotein" evidence="10">
    <location>
        <begin position="23"/>
        <end position="180"/>
    </location>
</feature>
<comment type="caution">
    <text evidence="12">The sequence shown here is derived from an EMBL/GenBank/DDBJ whole genome shotgun (WGS) entry which is preliminary data.</text>
</comment>
<evidence type="ECO:0000256" key="1">
    <source>
        <dbReference type="ARBA" id="ARBA00022618"/>
    </source>
</evidence>
<evidence type="ECO:0000256" key="6">
    <source>
        <dbReference type="ARBA" id="ARBA00023288"/>
    </source>
</evidence>
<dbReference type="NCBIfam" id="TIGR02802">
    <property type="entry name" value="Pal_lipo"/>
    <property type="match status" value="1"/>
</dbReference>
<evidence type="ECO:0000256" key="2">
    <source>
        <dbReference type="ARBA" id="ARBA00022729"/>
    </source>
</evidence>
<comment type="subunit">
    <text evidence="8">The Tol-Pal system is composed of five core proteins: the inner membrane proteins TolA, TolQ and TolR, the periplasmic protein TolB and the outer membrane protein Pal. They form a network linking the inner and outer membranes and the peptidoglycan layer.</text>
</comment>
<dbReference type="PROSITE" id="PS51257">
    <property type="entry name" value="PROKAR_LIPOPROTEIN"/>
    <property type="match status" value="1"/>
</dbReference>